<dbReference type="InterPro" id="IPR005793">
    <property type="entry name" value="Formyl_trans_C"/>
</dbReference>
<dbReference type="NCBIfam" id="TIGR00460">
    <property type="entry name" value="fmt"/>
    <property type="match status" value="1"/>
</dbReference>
<comment type="function">
    <text evidence="5">Attaches a formyl group to the free amino group of methionyl-tRNA(fMet). The formyl group appears to play a dual role in the initiator identity of N-formylmethionyl-tRNA by promoting its recognition by IF2 and preventing the misappropriation of this tRNA by the elongation apparatus.</text>
</comment>
<proteinExistence type="inferred from homology"/>
<reference evidence="9" key="1">
    <citation type="journal article" date="2019" name="Int. J. Syst. Evol. Microbiol.">
        <title>The Global Catalogue of Microorganisms (GCM) 10K type strain sequencing project: providing services to taxonomists for standard genome sequencing and annotation.</title>
        <authorList>
            <consortium name="The Broad Institute Genomics Platform"/>
            <consortium name="The Broad Institute Genome Sequencing Center for Infectious Disease"/>
            <person name="Wu L."/>
            <person name="Ma J."/>
        </authorList>
    </citation>
    <scope>NUCLEOTIDE SEQUENCE [LARGE SCALE GENOMIC DNA]</scope>
    <source>
        <strain evidence="9">CCUG 46385</strain>
    </source>
</reference>
<dbReference type="EMBL" id="JBHSHL010000033">
    <property type="protein sequence ID" value="MFC4805105.1"/>
    <property type="molecule type" value="Genomic_DNA"/>
</dbReference>
<dbReference type="InterPro" id="IPR041711">
    <property type="entry name" value="Met-tRNA-FMT_N"/>
</dbReference>
<dbReference type="InterPro" id="IPR036477">
    <property type="entry name" value="Formyl_transf_N_sf"/>
</dbReference>
<evidence type="ECO:0000256" key="5">
    <source>
        <dbReference type="HAMAP-Rule" id="MF_00182"/>
    </source>
</evidence>
<protein>
    <recommendedName>
        <fullName evidence="2 5">Methionyl-tRNA formyltransferase</fullName>
        <ecNumber evidence="2 5">2.1.2.9</ecNumber>
    </recommendedName>
</protein>
<dbReference type="SUPFAM" id="SSF53328">
    <property type="entry name" value="Formyltransferase"/>
    <property type="match status" value="1"/>
</dbReference>
<comment type="caution">
    <text evidence="8">The sequence shown here is derived from an EMBL/GenBank/DDBJ whole genome shotgun (WGS) entry which is preliminary data.</text>
</comment>
<comment type="catalytic activity">
    <reaction evidence="5">
        <text>L-methionyl-tRNA(fMet) + (6R)-10-formyltetrahydrofolate = N-formyl-L-methionyl-tRNA(fMet) + (6S)-5,6,7,8-tetrahydrofolate + H(+)</text>
        <dbReference type="Rhea" id="RHEA:24380"/>
        <dbReference type="Rhea" id="RHEA-COMP:9952"/>
        <dbReference type="Rhea" id="RHEA-COMP:9953"/>
        <dbReference type="ChEBI" id="CHEBI:15378"/>
        <dbReference type="ChEBI" id="CHEBI:57453"/>
        <dbReference type="ChEBI" id="CHEBI:78530"/>
        <dbReference type="ChEBI" id="CHEBI:78844"/>
        <dbReference type="ChEBI" id="CHEBI:195366"/>
        <dbReference type="EC" id="2.1.2.9"/>
    </reaction>
</comment>
<evidence type="ECO:0000259" key="7">
    <source>
        <dbReference type="Pfam" id="PF02911"/>
    </source>
</evidence>
<dbReference type="CDD" id="cd08704">
    <property type="entry name" value="Met_tRNA_FMT_C"/>
    <property type="match status" value="1"/>
</dbReference>
<dbReference type="InterPro" id="IPR005794">
    <property type="entry name" value="Fmt"/>
</dbReference>
<organism evidence="8 9">
    <name type="scientific">Filifactor villosus</name>
    <dbReference type="NCBI Taxonomy" id="29374"/>
    <lineage>
        <taxon>Bacteria</taxon>
        <taxon>Bacillati</taxon>
        <taxon>Bacillota</taxon>
        <taxon>Clostridia</taxon>
        <taxon>Peptostreptococcales</taxon>
        <taxon>Filifactoraceae</taxon>
        <taxon>Filifactor</taxon>
    </lineage>
</organism>
<evidence type="ECO:0000313" key="8">
    <source>
        <dbReference type="EMBL" id="MFC4805105.1"/>
    </source>
</evidence>
<dbReference type="RefSeq" id="WP_379788642.1">
    <property type="nucleotide sequence ID" value="NZ_JBHSHL010000033.1"/>
</dbReference>
<dbReference type="GO" id="GO:0004479">
    <property type="term" value="F:methionyl-tRNA formyltransferase activity"/>
    <property type="evidence" value="ECO:0007669"/>
    <property type="project" value="UniProtKB-EC"/>
</dbReference>
<evidence type="ECO:0000256" key="2">
    <source>
        <dbReference type="ARBA" id="ARBA00012261"/>
    </source>
</evidence>
<gene>
    <name evidence="5 8" type="primary">fmt</name>
    <name evidence="8" type="ORF">ACFO4R_08415</name>
</gene>
<dbReference type="Proteomes" id="UP001595916">
    <property type="component" value="Unassembled WGS sequence"/>
</dbReference>
<dbReference type="Gene3D" id="3.40.50.12230">
    <property type="match status" value="1"/>
</dbReference>
<dbReference type="InterPro" id="IPR002376">
    <property type="entry name" value="Formyl_transf_N"/>
</dbReference>
<comment type="similarity">
    <text evidence="1 5">Belongs to the Fmt family.</text>
</comment>
<evidence type="ECO:0000256" key="3">
    <source>
        <dbReference type="ARBA" id="ARBA00022679"/>
    </source>
</evidence>
<accession>A0ABV9QL97</accession>
<evidence type="ECO:0000313" key="9">
    <source>
        <dbReference type="Proteomes" id="UP001595916"/>
    </source>
</evidence>
<evidence type="ECO:0000256" key="1">
    <source>
        <dbReference type="ARBA" id="ARBA00010699"/>
    </source>
</evidence>
<dbReference type="HAMAP" id="MF_00182">
    <property type="entry name" value="Formyl_trans"/>
    <property type="match status" value="1"/>
</dbReference>
<feature type="domain" description="Formyl transferase N-terminal" evidence="6">
    <location>
        <begin position="1"/>
        <end position="179"/>
    </location>
</feature>
<dbReference type="InterPro" id="IPR011034">
    <property type="entry name" value="Formyl_transferase-like_C_sf"/>
</dbReference>
<sequence length="314" mass="35403">MRLIFMGTPEFAVSSLEVLHERGDEVLLVISQMDKPKGRGKKMMPTPVKQRALELGFPVYQPEKIKSDEALEKLRSLKPDVIVVTAYGQILSKEVLEVPKYGCINVHASLLPEYRGAAPMQFALMEGRKKTGVTTMMMDEGLDTGDMLDKIEVEIEEGETLSTLERKLSTAGKIALHRTLKKLEDLGTEIERQKQEDEKSSYASLLTKEMGIIPWEKTAEEIDCLIRAVEGWPSATTYYRGDKVKLFGVQKTGKKNKGHRFGEIVEVKKDAIFVATGNEIVRIDEVQFPNKKRMKVDDYLRGNVIEEGVILGRE</sequence>
<dbReference type="Pfam" id="PF00551">
    <property type="entry name" value="Formyl_trans_N"/>
    <property type="match status" value="1"/>
</dbReference>
<evidence type="ECO:0000256" key="4">
    <source>
        <dbReference type="ARBA" id="ARBA00022917"/>
    </source>
</evidence>
<dbReference type="InterPro" id="IPR044135">
    <property type="entry name" value="Met-tRNA-FMT_C"/>
</dbReference>
<dbReference type="SUPFAM" id="SSF50486">
    <property type="entry name" value="FMT C-terminal domain-like"/>
    <property type="match status" value="1"/>
</dbReference>
<dbReference type="Pfam" id="PF02911">
    <property type="entry name" value="Formyl_trans_C"/>
    <property type="match status" value="1"/>
</dbReference>
<name>A0ABV9QL97_9FIRM</name>
<dbReference type="EC" id="2.1.2.9" evidence="2 5"/>
<dbReference type="CDD" id="cd08646">
    <property type="entry name" value="FMT_core_Met-tRNA-FMT_N"/>
    <property type="match status" value="1"/>
</dbReference>
<evidence type="ECO:0000259" key="6">
    <source>
        <dbReference type="Pfam" id="PF00551"/>
    </source>
</evidence>
<dbReference type="PANTHER" id="PTHR11138:SF5">
    <property type="entry name" value="METHIONYL-TRNA FORMYLTRANSFERASE, MITOCHONDRIAL"/>
    <property type="match status" value="1"/>
</dbReference>
<keyword evidence="4 5" id="KW-0648">Protein biosynthesis</keyword>
<keyword evidence="9" id="KW-1185">Reference proteome</keyword>
<dbReference type="PANTHER" id="PTHR11138">
    <property type="entry name" value="METHIONYL-TRNA FORMYLTRANSFERASE"/>
    <property type="match status" value="1"/>
</dbReference>
<keyword evidence="3 5" id="KW-0808">Transferase</keyword>
<feature type="domain" description="Formyl transferase C-terminal" evidence="7">
    <location>
        <begin position="206"/>
        <end position="303"/>
    </location>
</feature>
<feature type="binding site" evidence="5">
    <location>
        <begin position="109"/>
        <end position="112"/>
    </location>
    <ligand>
        <name>(6S)-5,6,7,8-tetrahydrofolate</name>
        <dbReference type="ChEBI" id="CHEBI:57453"/>
    </ligand>
</feature>